<dbReference type="EMBL" id="JABANO010003011">
    <property type="protein sequence ID" value="KAF4757121.1"/>
    <property type="molecule type" value="Genomic_DNA"/>
</dbReference>
<evidence type="ECO:0000313" key="4">
    <source>
        <dbReference type="Proteomes" id="UP000574390"/>
    </source>
</evidence>
<dbReference type="Proteomes" id="UP000553632">
    <property type="component" value="Unassembled WGS sequence"/>
</dbReference>
<comment type="caution">
    <text evidence="1">The sequence shown here is derived from an EMBL/GenBank/DDBJ whole genome shotgun (WGS) entry which is preliminary data.</text>
</comment>
<gene>
    <name evidence="1" type="ORF">FOZ62_017559</name>
    <name evidence="2" type="ORF">FOZ63_019194</name>
</gene>
<proteinExistence type="predicted"/>
<reference evidence="3 4" key="1">
    <citation type="submission" date="2020-04" db="EMBL/GenBank/DDBJ databases">
        <title>Perkinsus olseni comparative genomics.</title>
        <authorList>
            <person name="Bogema D.R."/>
        </authorList>
    </citation>
    <scope>NUCLEOTIDE SEQUENCE [LARGE SCALE GENOMIC DNA]</scope>
    <source>
        <strain evidence="1">ATCC PRA-205</strain>
        <strain evidence="2 3">ATCC PRA-207</strain>
    </source>
</reference>
<name>A0A7J6Q7I6_PEROL</name>
<organism evidence="1 4">
    <name type="scientific">Perkinsus olseni</name>
    <name type="common">Perkinsus atlanticus</name>
    <dbReference type="NCBI Taxonomy" id="32597"/>
    <lineage>
        <taxon>Eukaryota</taxon>
        <taxon>Sar</taxon>
        <taxon>Alveolata</taxon>
        <taxon>Perkinsozoa</taxon>
        <taxon>Perkinsea</taxon>
        <taxon>Perkinsida</taxon>
        <taxon>Perkinsidae</taxon>
        <taxon>Perkinsus</taxon>
    </lineage>
</organism>
<dbReference type="Proteomes" id="UP000574390">
    <property type="component" value="Unassembled WGS sequence"/>
</dbReference>
<dbReference type="EMBL" id="JABANM010031713">
    <property type="protein sequence ID" value="KAF4704122.1"/>
    <property type="molecule type" value="Genomic_DNA"/>
</dbReference>
<evidence type="ECO:0000313" key="1">
    <source>
        <dbReference type="EMBL" id="KAF4704122.1"/>
    </source>
</evidence>
<dbReference type="AlphaFoldDB" id="A0A7J6Q7I6"/>
<evidence type="ECO:0000313" key="3">
    <source>
        <dbReference type="Proteomes" id="UP000553632"/>
    </source>
</evidence>
<protein>
    <submittedName>
        <fullName evidence="1">Uncharacterized protein</fullName>
    </submittedName>
</protein>
<feature type="non-terminal residue" evidence="1">
    <location>
        <position position="1"/>
    </location>
</feature>
<keyword evidence="3" id="KW-1185">Reference proteome</keyword>
<evidence type="ECO:0000313" key="2">
    <source>
        <dbReference type="EMBL" id="KAF4757121.1"/>
    </source>
</evidence>
<sequence length="186" mass="20839">DYPPQQPTRFDILMNATQCRYGRGLGHVADTSADLDIHVFDNSVQTNHITCPRPDVLHEPMTEYSEYATALAYRPDGARRPPVYEYPGQSPPQEVGWDPLGKLDTSSFRGQQARVYLAAKNMTYSGDDDTLYEEDLAYLSQPEAEMIATCRDVCGLLLSAIKNQFGSFKDLCADYYAISEEATDSF</sequence>
<accession>A0A7J6Q7I6</accession>
<feature type="non-terminal residue" evidence="1">
    <location>
        <position position="186"/>
    </location>
</feature>